<proteinExistence type="predicted"/>
<evidence type="ECO:0000313" key="1">
    <source>
        <dbReference type="EMBL" id="EHH00628.1"/>
    </source>
</evidence>
<organism evidence="1 2">
    <name type="scientific">Paraprevotella clara YIT 11840</name>
    <dbReference type="NCBI Taxonomy" id="762968"/>
    <lineage>
        <taxon>Bacteria</taxon>
        <taxon>Pseudomonadati</taxon>
        <taxon>Bacteroidota</taxon>
        <taxon>Bacteroidia</taxon>
        <taxon>Bacteroidales</taxon>
        <taxon>Prevotellaceae</taxon>
        <taxon>Paraprevotella</taxon>
    </lineage>
</organism>
<sequence length="96" mass="11213">MFLAFFQPKRISIAAEKFFARLRKHFFCPHGGASFSACRWRKALKTEKRYAHTARFSPKRSASDYKKRMTGCPTDAVSRFHESRPRTHAVPECRAF</sequence>
<dbReference type="EMBL" id="AFFY01000022">
    <property type="protein sequence ID" value="EHH00628.1"/>
    <property type="molecule type" value="Genomic_DNA"/>
</dbReference>
<accession>G5SR75</accession>
<protein>
    <submittedName>
        <fullName evidence="1">Uncharacterized protein</fullName>
    </submittedName>
</protein>
<comment type="caution">
    <text evidence="1">The sequence shown here is derived from an EMBL/GenBank/DDBJ whole genome shotgun (WGS) entry which is preliminary data.</text>
</comment>
<name>G5SR75_9BACT</name>
<dbReference type="AlphaFoldDB" id="G5SR75"/>
<dbReference type="Proteomes" id="UP000003598">
    <property type="component" value="Unassembled WGS sequence"/>
</dbReference>
<dbReference type="HOGENOM" id="CLU_2357157_0_0_10"/>
<gene>
    <name evidence="1" type="ORF">HMPREF9441_01865</name>
</gene>
<reference evidence="1 2" key="1">
    <citation type="submission" date="2011-03" db="EMBL/GenBank/DDBJ databases">
        <authorList>
            <person name="Weinstock G."/>
            <person name="Sodergren E."/>
            <person name="Clifton S."/>
            <person name="Fulton L."/>
            <person name="Fulton B."/>
            <person name="Courtney L."/>
            <person name="Fronick C."/>
            <person name="Harrison M."/>
            <person name="Strong C."/>
            <person name="Farmer C."/>
            <person name="Delahaunty K."/>
            <person name="Markovic C."/>
            <person name="Hall O."/>
            <person name="Minx P."/>
            <person name="Tomlinson C."/>
            <person name="Mitreva M."/>
            <person name="Hou S."/>
            <person name="Chen J."/>
            <person name="Wollam A."/>
            <person name="Pepin K.H."/>
            <person name="Johnson M."/>
            <person name="Bhonagiri V."/>
            <person name="Zhang X."/>
            <person name="Suruliraj S."/>
            <person name="Warren W."/>
            <person name="Chinwalla A."/>
            <person name="Mardis E.R."/>
            <person name="Wilson R.K."/>
        </authorList>
    </citation>
    <scope>NUCLEOTIDE SEQUENCE [LARGE SCALE GENOMIC DNA]</scope>
    <source>
        <strain evidence="1 2">YIT 11840</strain>
    </source>
</reference>
<evidence type="ECO:0000313" key="2">
    <source>
        <dbReference type="Proteomes" id="UP000003598"/>
    </source>
</evidence>
<keyword evidence="2" id="KW-1185">Reference proteome</keyword>
<dbReference type="STRING" id="762968.HMPREF9441_01865"/>